<evidence type="ECO:0000313" key="3">
    <source>
        <dbReference type="Proteomes" id="UP001163046"/>
    </source>
</evidence>
<feature type="domain" description="PARP catalytic" evidence="1">
    <location>
        <begin position="13"/>
        <end position="84"/>
    </location>
</feature>
<comment type="caution">
    <text evidence="2">The sequence shown here is derived from an EMBL/GenBank/DDBJ whole genome shotgun (WGS) entry which is preliminary data.</text>
</comment>
<name>A0A9W9ZHY3_9CNID</name>
<dbReference type="Gene3D" id="3.90.228.10">
    <property type="match status" value="1"/>
</dbReference>
<dbReference type="EMBL" id="MU825981">
    <property type="protein sequence ID" value="KAJ7381861.1"/>
    <property type="molecule type" value="Genomic_DNA"/>
</dbReference>
<dbReference type="GO" id="GO:0003950">
    <property type="term" value="F:NAD+ poly-ADP-ribosyltransferase activity"/>
    <property type="evidence" value="ECO:0007669"/>
    <property type="project" value="InterPro"/>
</dbReference>
<dbReference type="InterPro" id="IPR012317">
    <property type="entry name" value="Poly(ADP-ribose)pol_cat_dom"/>
</dbReference>
<dbReference type="Proteomes" id="UP001163046">
    <property type="component" value="Unassembled WGS sequence"/>
</dbReference>
<dbReference type="SUPFAM" id="SSF56399">
    <property type="entry name" value="ADP-ribosylation"/>
    <property type="match status" value="1"/>
</dbReference>
<protein>
    <recommendedName>
        <fullName evidence="1">PARP catalytic domain-containing protein</fullName>
    </recommendedName>
</protein>
<sequence length="84" mass="9880">MIVVPLPLEWDDHPQDAKGRDERVHLVRLEMDSTEYQGVQDKFMKSVPDHEKVSITSIQRVQNPSMYRSYVTKKTKHGREECKP</sequence>
<evidence type="ECO:0000259" key="1">
    <source>
        <dbReference type="PROSITE" id="PS51059"/>
    </source>
</evidence>
<proteinExistence type="predicted"/>
<organism evidence="2 3">
    <name type="scientific">Desmophyllum pertusum</name>
    <dbReference type="NCBI Taxonomy" id="174260"/>
    <lineage>
        <taxon>Eukaryota</taxon>
        <taxon>Metazoa</taxon>
        <taxon>Cnidaria</taxon>
        <taxon>Anthozoa</taxon>
        <taxon>Hexacorallia</taxon>
        <taxon>Scleractinia</taxon>
        <taxon>Caryophylliina</taxon>
        <taxon>Caryophylliidae</taxon>
        <taxon>Desmophyllum</taxon>
    </lineage>
</organism>
<evidence type="ECO:0000313" key="2">
    <source>
        <dbReference type="EMBL" id="KAJ7381861.1"/>
    </source>
</evidence>
<dbReference type="OrthoDB" id="6133115at2759"/>
<dbReference type="PROSITE" id="PS51059">
    <property type="entry name" value="PARP_CATALYTIC"/>
    <property type="match status" value="1"/>
</dbReference>
<gene>
    <name evidence="2" type="ORF">OS493_038625</name>
</gene>
<reference evidence="2" key="1">
    <citation type="submission" date="2023-01" db="EMBL/GenBank/DDBJ databases">
        <title>Genome assembly of the deep-sea coral Lophelia pertusa.</title>
        <authorList>
            <person name="Herrera S."/>
            <person name="Cordes E."/>
        </authorList>
    </citation>
    <scope>NUCLEOTIDE SEQUENCE</scope>
    <source>
        <strain evidence="2">USNM1676648</strain>
        <tissue evidence="2">Polyp</tissue>
    </source>
</reference>
<dbReference type="AlphaFoldDB" id="A0A9W9ZHY3"/>
<accession>A0A9W9ZHY3</accession>
<keyword evidence="3" id="KW-1185">Reference proteome</keyword>